<dbReference type="InterPro" id="IPR022761">
    <property type="entry name" value="Fumarate_lyase_N"/>
</dbReference>
<dbReference type="InterPro" id="IPR008948">
    <property type="entry name" value="L-Aspartase-like"/>
</dbReference>
<comment type="similarity">
    <text evidence="1">Belongs to the class-II fumarase/aspartase family.</text>
</comment>
<dbReference type="PANTHER" id="PTHR43172">
    <property type="entry name" value="ADENYLOSUCCINATE LYASE"/>
    <property type="match status" value="1"/>
</dbReference>
<protein>
    <recommendedName>
        <fullName evidence="2">3-carboxy-cis,cis-muconate cycloisomerase</fullName>
        <ecNumber evidence="2">5.5.1.2</ecNumber>
    </recommendedName>
</protein>
<dbReference type="Gene3D" id="1.20.200.10">
    <property type="entry name" value="Fumarase/aspartase (Central domain)"/>
    <property type="match status" value="1"/>
</dbReference>
<evidence type="ECO:0000259" key="3">
    <source>
        <dbReference type="Pfam" id="PF00206"/>
    </source>
</evidence>
<organism evidence="4 5">
    <name type="scientific">Fulvimarina manganoxydans</name>
    <dbReference type="NCBI Taxonomy" id="937218"/>
    <lineage>
        <taxon>Bacteria</taxon>
        <taxon>Pseudomonadati</taxon>
        <taxon>Pseudomonadota</taxon>
        <taxon>Alphaproteobacteria</taxon>
        <taxon>Hyphomicrobiales</taxon>
        <taxon>Aurantimonadaceae</taxon>
        <taxon>Fulvimarina</taxon>
    </lineage>
</organism>
<dbReference type="RefSeq" id="WP_084408725.1">
    <property type="nucleotide sequence ID" value="NZ_FWXR01000002.1"/>
</dbReference>
<dbReference type="EMBL" id="FWXR01000002">
    <property type="protein sequence ID" value="SMC44879.1"/>
    <property type="molecule type" value="Genomic_DNA"/>
</dbReference>
<dbReference type="Pfam" id="PF00206">
    <property type="entry name" value="Lyase_1"/>
    <property type="match status" value="1"/>
</dbReference>
<keyword evidence="5" id="KW-1185">Reference proteome</keyword>
<dbReference type="EC" id="5.5.1.2" evidence="2"/>
<dbReference type="GO" id="GO:0019619">
    <property type="term" value="P:3,4-dihydroxybenzoate catabolic process"/>
    <property type="evidence" value="ECO:0007669"/>
    <property type="project" value="InterPro"/>
</dbReference>
<dbReference type="Proteomes" id="UP000192656">
    <property type="component" value="Unassembled WGS sequence"/>
</dbReference>
<dbReference type="InterPro" id="IPR012789">
    <property type="entry name" value="Protocat_PcaB-like"/>
</dbReference>
<dbReference type="PRINTS" id="PR00149">
    <property type="entry name" value="FUMRATELYASE"/>
</dbReference>
<proteinExistence type="inferred from homology"/>
<gene>
    <name evidence="4" type="ORF">SAMN06297251_102285</name>
</gene>
<dbReference type="STRING" id="937218.SAMN06297251_102285"/>
<feature type="domain" description="Fumarate lyase N-terminal" evidence="3">
    <location>
        <begin position="24"/>
        <end position="294"/>
    </location>
</feature>
<dbReference type="PROSITE" id="PS00163">
    <property type="entry name" value="FUMARATE_LYASES"/>
    <property type="match status" value="1"/>
</dbReference>
<dbReference type="GO" id="GO:0016829">
    <property type="term" value="F:lyase activity"/>
    <property type="evidence" value="ECO:0007669"/>
    <property type="project" value="UniProtKB-ARBA"/>
</dbReference>
<dbReference type="PRINTS" id="PR00145">
    <property type="entry name" value="ARGSUCLYASE"/>
</dbReference>
<sequence>MSFTPFQAPLLAPLLGDARAASLFSVRADLDAMLAFEVALARAESSCGVIDPEAASAIERAADVFQPDVAAIGAGVERDGVAIPEFVRQLKLHVGAPHGRHVHYGSTSQDVVDTSLILRLRALIGLYREDLERLIAGLEDLRLRFGATMMPGRTRMQLAVRISAADRITAWLSPLERALERLADFEPRLLVLQFGGPAGNLHVLGERGPKVAEALARELGLGRPEGQWQAQRDRIAEFAAWISLTAGSLGKFGQDIALMAQNEIAEIGLTGGGGSSAMPHKPNPVKAEVLVSLARFEATLLAGMHQSLIHEQERSGAAWTLEWLLLPQMCVGLGAALRLAGNLTGSIERIGPSPERSTS</sequence>
<dbReference type="NCBIfam" id="NF004631">
    <property type="entry name" value="PRK05975.1"/>
    <property type="match status" value="1"/>
</dbReference>
<dbReference type="OrthoDB" id="9768878at2"/>
<dbReference type="InterPro" id="IPR020557">
    <property type="entry name" value="Fumarate_lyase_CS"/>
</dbReference>
<dbReference type="NCBIfam" id="TIGR02426">
    <property type="entry name" value="protocat_pcaB"/>
    <property type="match status" value="1"/>
</dbReference>
<dbReference type="GO" id="GO:0047472">
    <property type="term" value="F:3-carboxy-cis,cis-muconate cycloisomerase activity"/>
    <property type="evidence" value="ECO:0007669"/>
    <property type="project" value="UniProtKB-UniRule"/>
</dbReference>
<dbReference type="AlphaFoldDB" id="A0A1W1Z8V3"/>
<reference evidence="4 5" key="1">
    <citation type="submission" date="2017-04" db="EMBL/GenBank/DDBJ databases">
        <authorList>
            <person name="Afonso C.L."/>
            <person name="Miller P.J."/>
            <person name="Scott M.A."/>
            <person name="Spackman E."/>
            <person name="Goraichik I."/>
            <person name="Dimitrov K.M."/>
            <person name="Suarez D.L."/>
            <person name="Swayne D.E."/>
        </authorList>
    </citation>
    <scope>NUCLEOTIDE SEQUENCE [LARGE SCALE GENOMIC DNA]</scope>
    <source>
        <strain evidence="4 5">CGMCC 1.10972</strain>
    </source>
</reference>
<dbReference type="SUPFAM" id="SSF48557">
    <property type="entry name" value="L-aspartase-like"/>
    <property type="match status" value="1"/>
</dbReference>
<dbReference type="InterPro" id="IPR000362">
    <property type="entry name" value="Fumarate_lyase_fam"/>
</dbReference>
<dbReference type="PANTHER" id="PTHR43172:SF2">
    <property type="entry name" value="ADENYLOSUCCINATE LYASE C-TERMINAL DOMAIN-CONTAINING PROTEIN"/>
    <property type="match status" value="1"/>
</dbReference>
<keyword evidence="4" id="KW-0413">Isomerase</keyword>
<name>A0A1W1Z8V3_9HYPH</name>
<accession>A0A1W1Z8V3</accession>
<evidence type="ECO:0000256" key="2">
    <source>
        <dbReference type="NCBIfam" id="TIGR02426"/>
    </source>
</evidence>
<evidence type="ECO:0000256" key="1">
    <source>
        <dbReference type="ARBA" id="ARBA00034772"/>
    </source>
</evidence>
<evidence type="ECO:0000313" key="5">
    <source>
        <dbReference type="Proteomes" id="UP000192656"/>
    </source>
</evidence>
<evidence type="ECO:0000313" key="4">
    <source>
        <dbReference type="EMBL" id="SMC44879.1"/>
    </source>
</evidence>